<evidence type="ECO:0000313" key="1">
    <source>
        <dbReference type="EMBL" id="KAF2232326.1"/>
    </source>
</evidence>
<accession>A0A6A6H2L3</accession>
<dbReference type="EMBL" id="ML991817">
    <property type="protein sequence ID" value="KAF2232326.1"/>
    <property type="molecule type" value="Genomic_DNA"/>
</dbReference>
<evidence type="ECO:0000313" key="2">
    <source>
        <dbReference type="Proteomes" id="UP000800092"/>
    </source>
</evidence>
<proteinExistence type="predicted"/>
<name>A0A6A6H2L3_VIRVR</name>
<keyword evidence="2" id="KW-1185">Reference proteome</keyword>
<dbReference type="OrthoDB" id="5422068at2759"/>
<dbReference type="AlphaFoldDB" id="A0A6A6H2L3"/>
<dbReference type="PANTHER" id="PTHR33337">
    <property type="entry name" value="GFA DOMAIN-CONTAINING PROTEIN"/>
    <property type="match status" value="1"/>
</dbReference>
<dbReference type="Gene3D" id="3.90.1590.10">
    <property type="entry name" value="glutathione-dependent formaldehyde- activating enzyme (gfa)"/>
    <property type="match status" value="1"/>
</dbReference>
<reference evidence="1" key="1">
    <citation type="journal article" date="2020" name="Stud. Mycol.">
        <title>101 Dothideomycetes genomes: a test case for predicting lifestyles and emergence of pathogens.</title>
        <authorList>
            <person name="Haridas S."/>
            <person name="Albert R."/>
            <person name="Binder M."/>
            <person name="Bloem J."/>
            <person name="Labutti K."/>
            <person name="Salamov A."/>
            <person name="Andreopoulos B."/>
            <person name="Baker S."/>
            <person name="Barry K."/>
            <person name="Bills G."/>
            <person name="Bluhm B."/>
            <person name="Cannon C."/>
            <person name="Castanera R."/>
            <person name="Culley D."/>
            <person name="Daum C."/>
            <person name="Ezra D."/>
            <person name="Gonzalez J."/>
            <person name="Henrissat B."/>
            <person name="Kuo A."/>
            <person name="Liang C."/>
            <person name="Lipzen A."/>
            <person name="Lutzoni F."/>
            <person name="Magnuson J."/>
            <person name="Mondo S."/>
            <person name="Nolan M."/>
            <person name="Ohm R."/>
            <person name="Pangilinan J."/>
            <person name="Park H.-J."/>
            <person name="Ramirez L."/>
            <person name="Alfaro M."/>
            <person name="Sun H."/>
            <person name="Tritt A."/>
            <person name="Yoshinaga Y."/>
            <person name="Zwiers L.-H."/>
            <person name="Turgeon B."/>
            <person name="Goodwin S."/>
            <person name="Spatafora J."/>
            <person name="Crous P."/>
            <person name="Grigoriev I."/>
        </authorList>
    </citation>
    <scope>NUCLEOTIDE SEQUENCE</scope>
    <source>
        <strain evidence="1">Tuck. ex Michener</strain>
    </source>
</reference>
<gene>
    <name evidence="1" type="ORF">EV356DRAFT_256508</name>
</gene>
<dbReference type="SUPFAM" id="SSF51316">
    <property type="entry name" value="Mss4-like"/>
    <property type="match status" value="1"/>
</dbReference>
<sequence>MLSNHGFDLHGGCNCSAIRYRISIPSILERPVHPLSPDGSIRFPFSTTDHCNDCRRATGSILPAWLCVPAPMFSVSLRPPPPPDTHHYSTPDNELTWLSADEALRQDSEESQESTVRFFVSSKDRTRSFCGHCGTNVAYAVWPIPGYAKGFPDLFDVVLGTLDREDLERSEMRPERQLWWEKGIEWVQKLSDGLNVPKHKGFRVNEVVY</sequence>
<dbReference type="PANTHER" id="PTHR33337:SF40">
    <property type="entry name" value="CENP-V_GFA DOMAIN-CONTAINING PROTEIN-RELATED"/>
    <property type="match status" value="1"/>
</dbReference>
<protein>
    <submittedName>
        <fullName evidence="1">Uncharacterized protein</fullName>
    </submittedName>
</protein>
<organism evidence="1 2">
    <name type="scientific">Viridothelium virens</name>
    <name type="common">Speckled blister lichen</name>
    <name type="synonym">Trypethelium virens</name>
    <dbReference type="NCBI Taxonomy" id="1048519"/>
    <lineage>
        <taxon>Eukaryota</taxon>
        <taxon>Fungi</taxon>
        <taxon>Dikarya</taxon>
        <taxon>Ascomycota</taxon>
        <taxon>Pezizomycotina</taxon>
        <taxon>Dothideomycetes</taxon>
        <taxon>Dothideomycetes incertae sedis</taxon>
        <taxon>Trypetheliales</taxon>
        <taxon>Trypetheliaceae</taxon>
        <taxon>Viridothelium</taxon>
    </lineage>
</organism>
<dbReference type="Proteomes" id="UP000800092">
    <property type="component" value="Unassembled WGS sequence"/>
</dbReference>
<dbReference type="InterPro" id="IPR011057">
    <property type="entry name" value="Mss4-like_sf"/>
</dbReference>